<evidence type="ECO:0000313" key="2">
    <source>
        <dbReference type="Proteomes" id="UP001244443"/>
    </source>
</evidence>
<protein>
    <submittedName>
        <fullName evidence="1">Uncharacterized protein</fullName>
    </submittedName>
</protein>
<organism evidence="1 2">
    <name type="scientific">Marivirga arenosa</name>
    <dbReference type="NCBI Taxonomy" id="3059076"/>
    <lineage>
        <taxon>Bacteria</taxon>
        <taxon>Pseudomonadati</taxon>
        <taxon>Bacteroidota</taxon>
        <taxon>Cytophagia</taxon>
        <taxon>Cytophagales</taxon>
        <taxon>Marivirgaceae</taxon>
        <taxon>Marivirga</taxon>
    </lineage>
</organism>
<dbReference type="Proteomes" id="UP001244443">
    <property type="component" value="Chromosome"/>
</dbReference>
<dbReference type="AlphaFoldDB" id="A0AA49JDJ4"/>
<evidence type="ECO:0000313" key="1">
    <source>
        <dbReference type="EMBL" id="WKK83716.2"/>
    </source>
</evidence>
<gene>
    <name evidence="1" type="ORF">QYS48_15675</name>
</gene>
<accession>A0AA49JDJ4</accession>
<sequence length="599" mass="64805">MSTINNDSGTVIFDNFSQMSTAMKGENTTNGWDVVCSYDLTKLNELLSEKYKQGKLVADIPGVVIWDWVLDFGGLNMTTYDFKLSEPVLNFNLDGRATLNMPISKISSTNQGVVVSKVGAVDTPAKYKSETWYSVSNGEYTELTDQSKIAIGDCAMYENDWYKITSIKSPEPGPSVTGTHSLVGSIPISAILGDNQIYNKGTIVVFKESAPTSQAHIVLHFSNKASNPATFAISPKLDSNFNKEAQLLNSITNFFSNSVNDIDYALNSIAPTPSPTGETMITPKSFVFNTVTTGNNTGVLSTYIATTQNKGVGQTNPSFTVAGKRSSPIPKGNTASMIFSQSFIQNIFLTSQLQKSLTDCSVTFTNLDSGIQANIHASNINIAINIPKTETGSQSFPGSGSCSSYSTSYLKVNNDVLSSNDYPITMILTGDQISLEWSIQQAGFNYETGSDMTTICPFYSHTSDINWSTDSGHKVTIDIKSNPNSPSKIILDSSDNIDINPKLSFEESTYSATVSPKPAHKDCWDKFWTGDAANEIHQALQAALGNFAPKISLSFAGINYFATTNILFPGGNIFDVDVNSGLQVPRDMVLLGNIDKSAN</sequence>
<keyword evidence="2" id="KW-1185">Reference proteome</keyword>
<name>A0AA49JDJ4_9BACT</name>
<dbReference type="EMBL" id="CP129970">
    <property type="protein sequence ID" value="WKK83716.2"/>
    <property type="molecule type" value="Genomic_DNA"/>
</dbReference>
<dbReference type="RefSeq" id="WP_308357080.1">
    <property type="nucleotide sequence ID" value="NZ_CP129970.2"/>
</dbReference>
<reference evidence="1" key="1">
    <citation type="submission" date="2023-08" db="EMBL/GenBank/DDBJ databases">
        <title>Comparative genomics and taxonomic characterization of three novel marine species of genus Marivirga.</title>
        <authorList>
            <person name="Muhammad N."/>
            <person name="Kim S.-G."/>
        </authorList>
    </citation>
    <scope>NUCLEOTIDE SEQUENCE [LARGE SCALE GENOMIC DNA]</scope>
    <source>
        <strain evidence="1">ABR2-2</strain>
    </source>
</reference>
<proteinExistence type="predicted"/>